<reference evidence="7" key="1">
    <citation type="submission" date="2016-10" db="EMBL/GenBank/DDBJ databases">
        <title>Sequence of Gallionella enrichment culture.</title>
        <authorList>
            <person name="Poehlein A."/>
            <person name="Muehling M."/>
            <person name="Daniel R."/>
        </authorList>
    </citation>
    <scope>NUCLEOTIDE SEQUENCE</scope>
</reference>
<dbReference type="SMART" id="SM00345">
    <property type="entry name" value="HTH_GNTR"/>
    <property type="match status" value="1"/>
</dbReference>
<proteinExistence type="inferred from homology"/>
<keyword evidence="3" id="KW-0805">Transcription regulation</keyword>
<dbReference type="GO" id="GO:0003677">
    <property type="term" value="F:DNA binding"/>
    <property type="evidence" value="ECO:0007669"/>
    <property type="project" value="UniProtKB-KW"/>
</dbReference>
<dbReference type="InterPro" id="IPR004839">
    <property type="entry name" value="Aminotransferase_I/II_large"/>
</dbReference>
<dbReference type="Gene3D" id="1.10.10.10">
    <property type="entry name" value="Winged helix-like DNA-binding domain superfamily/Winged helix DNA-binding domain"/>
    <property type="match status" value="1"/>
</dbReference>
<evidence type="ECO:0000256" key="4">
    <source>
        <dbReference type="ARBA" id="ARBA00023125"/>
    </source>
</evidence>
<evidence type="ECO:0000256" key="2">
    <source>
        <dbReference type="ARBA" id="ARBA00022898"/>
    </source>
</evidence>
<dbReference type="PROSITE" id="PS50949">
    <property type="entry name" value="HTH_GNTR"/>
    <property type="match status" value="1"/>
</dbReference>
<dbReference type="GO" id="GO:0030170">
    <property type="term" value="F:pyridoxal phosphate binding"/>
    <property type="evidence" value="ECO:0007669"/>
    <property type="project" value="InterPro"/>
</dbReference>
<keyword evidence="5" id="KW-0804">Transcription</keyword>
<protein>
    <submittedName>
        <fullName evidence="7">HTH-type transcriptional regulatory protein GabR</fullName>
    </submittedName>
</protein>
<dbReference type="CDD" id="cd07377">
    <property type="entry name" value="WHTH_GntR"/>
    <property type="match status" value="1"/>
</dbReference>
<feature type="domain" description="HTH gntR-type" evidence="6">
    <location>
        <begin position="19"/>
        <end position="87"/>
    </location>
</feature>
<dbReference type="SUPFAM" id="SSF46785">
    <property type="entry name" value="Winged helix' DNA-binding domain"/>
    <property type="match status" value="1"/>
</dbReference>
<accession>A0A1J5TRV0</accession>
<evidence type="ECO:0000256" key="5">
    <source>
        <dbReference type="ARBA" id="ARBA00023163"/>
    </source>
</evidence>
<keyword evidence="4" id="KW-0238">DNA-binding</keyword>
<dbReference type="EMBL" id="MLJW01000002">
    <property type="protein sequence ID" value="OIR18968.1"/>
    <property type="molecule type" value="Genomic_DNA"/>
</dbReference>
<dbReference type="InterPro" id="IPR036390">
    <property type="entry name" value="WH_DNA-bd_sf"/>
</dbReference>
<comment type="similarity">
    <text evidence="1">In the C-terminal section; belongs to the class-I pyridoxal-phosphate-dependent aminotransferase family.</text>
</comment>
<gene>
    <name evidence="7" type="primary">gabR_1</name>
    <name evidence="7" type="ORF">GALL_13120</name>
</gene>
<dbReference type="Gene3D" id="3.40.640.10">
    <property type="entry name" value="Type I PLP-dependent aspartate aminotransferase-like (Major domain)"/>
    <property type="match status" value="1"/>
</dbReference>
<evidence type="ECO:0000256" key="3">
    <source>
        <dbReference type="ARBA" id="ARBA00023015"/>
    </source>
</evidence>
<dbReference type="AlphaFoldDB" id="A0A1J5TRV0"/>
<dbReference type="Pfam" id="PF00155">
    <property type="entry name" value="Aminotran_1_2"/>
    <property type="match status" value="1"/>
</dbReference>
<dbReference type="InterPro" id="IPR015421">
    <property type="entry name" value="PyrdxlP-dep_Trfase_major"/>
</dbReference>
<comment type="caution">
    <text evidence="7">The sequence shown here is derived from an EMBL/GenBank/DDBJ whole genome shotgun (WGS) entry which is preliminary data.</text>
</comment>
<name>A0A1J5TRV0_9ZZZZ</name>
<dbReference type="PANTHER" id="PTHR46577:SF1">
    <property type="entry name" value="HTH-TYPE TRANSCRIPTIONAL REGULATORY PROTEIN GABR"/>
    <property type="match status" value="1"/>
</dbReference>
<dbReference type="InterPro" id="IPR000524">
    <property type="entry name" value="Tscrpt_reg_HTH_GntR"/>
</dbReference>
<dbReference type="InterPro" id="IPR015424">
    <property type="entry name" value="PyrdxlP-dep_Trfase"/>
</dbReference>
<evidence type="ECO:0000313" key="7">
    <source>
        <dbReference type="EMBL" id="OIR18968.1"/>
    </source>
</evidence>
<dbReference type="InterPro" id="IPR036388">
    <property type="entry name" value="WH-like_DNA-bd_sf"/>
</dbReference>
<organism evidence="7">
    <name type="scientific">mine drainage metagenome</name>
    <dbReference type="NCBI Taxonomy" id="410659"/>
    <lineage>
        <taxon>unclassified sequences</taxon>
        <taxon>metagenomes</taxon>
        <taxon>ecological metagenomes</taxon>
    </lineage>
</organism>
<dbReference type="Pfam" id="PF00392">
    <property type="entry name" value="GntR"/>
    <property type="match status" value="1"/>
</dbReference>
<keyword evidence="2" id="KW-0663">Pyridoxal phosphate</keyword>
<sequence length="497" mass="54553">MPKVISACELTLGERPPRHRLLPWLHGELRSAILDGRLRTGTRMPATRDLAGQVGISRGSVVAVYQQLEAAGLLVARRGSGTWVSKWAPKPLEKAGESVAKRPFPLTRLAGLTWTHPPRPFQYGQAVNEFPIELWSRIAGRRMRGASSGLLTGWSDGHGYPPLCAALAGTLGSVRGVHCTPDQVVIISGVQQGLDLLARFLLKPGDEVWMEDPGYFGAIDAFSGAGGRLVPVPVDDEGLDVAEGRRRAPRARLAYLTPTHQFPLGVVMSRRRRLAALEWARESGGYLLEDDYDSELRFSVPSISTLQSLDHHGRVILVGTFNKLLFPAVRLGYLVLPHALLDEFLAFRLRTDLHTVGIDQAVLCDFIMEGHLGRHMRRMRDLYASRLGALSDEAARHLRGLLDISPVRAGLCTTGLLRNGMSSREAEEAARREGVETQALSRHVLQRDDVRGLLLGFAAFPEKAIRPAVESLARALTSTGLRGLTGRARMGRCVERK</sequence>
<dbReference type="PANTHER" id="PTHR46577">
    <property type="entry name" value="HTH-TYPE TRANSCRIPTIONAL REGULATORY PROTEIN GABR"/>
    <property type="match status" value="1"/>
</dbReference>
<evidence type="ECO:0000256" key="1">
    <source>
        <dbReference type="ARBA" id="ARBA00005384"/>
    </source>
</evidence>
<dbReference type="GO" id="GO:0003700">
    <property type="term" value="F:DNA-binding transcription factor activity"/>
    <property type="evidence" value="ECO:0007669"/>
    <property type="project" value="InterPro"/>
</dbReference>
<dbReference type="SUPFAM" id="SSF53383">
    <property type="entry name" value="PLP-dependent transferases"/>
    <property type="match status" value="1"/>
</dbReference>
<dbReference type="InterPro" id="IPR051446">
    <property type="entry name" value="HTH_trans_reg/aminotransferase"/>
</dbReference>
<evidence type="ECO:0000259" key="6">
    <source>
        <dbReference type="PROSITE" id="PS50949"/>
    </source>
</evidence>
<dbReference type="CDD" id="cd00609">
    <property type="entry name" value="AAT_like"/>
    <property type="match status" value="1"/>
</dbReference>